<evidence type="ECO:0000256" key="2">
    <source>
        <dbReference type="ARBA" id="ARBA00023125"/>
    </source>
</evidence>
<dbReference type="SUPFAM" id="SSF48498">
    <property type="entry name" value="Tetracyclin repressor-like, C-terminal domain"/>
    <property type="match status" value="1"/>
</dbReference>
<sequence>MRESVHRAVLEALIEHGVERVGIPDIARRAAVRDSSIYRRWGTRENLIVEALLAYSEETLPPPDTGTLHGDLAAFALELANYLATPLGGALARSMALISDSPEVEAARNTFWANRFSKIRPLITRAVDRGELPADADARQALELLIAPLHFRALLTRTPTTPSDAEQLATLVTRALQARDRTGDRNIIAPDM</sequence>
<dbReference type="HOGENOM" id="CLU_069356_25_2_11"/>
<evidence type="ECO:0000313" key="6">
    <source>
        <dbReference type="EMBL" id="AFT99997.1"/>
    </source>
</evidence>
<dbReference type="GO" id="GO:0003700">
    <property type="term" value="F:DNA-binding transcription factor activity"/>
    <property type="evidence" value="ECO:0007669"/>
    <property type="project" value="TreeGrafter"/>
</dbReference>
<dbReference type="GO" id="GO:0000976">
    <property type="term" value="F:transcription cis-regulatory region binding"/>
    <property type="evidence" value="ECO:0007669"/>
    <property type="project" value="TreeGrafter"/>
</dbReference>
<evidence type="ECO:0000259" key="5">
    <source>
        <dbReference type="PROSITE" id="PS50977"/>
    </source>
</evidence>
<dbReference type="Gene3D" id="1.10.10.60">
    <property type="entry name" value="Homeodomain-like"/>
    <property type="match status" value="1"/>
</dbReference>
<keyword evidence="3" id="KW-0804">Transcription</keyword>
<dbReference type="InterPro" id="IPR009057">
    <property type="entry name" value="Homeodomain-like_sf"/>
</dbReference>
<dbReference type="InterPro" id="IPR050109">
    <property type="entry name" value="HTH-type_TetR-like_transc_reg"/>
</dbReference>
<evidence type="ECO:0000256" key="3">
    <source>
        <dbReference type="ARBA" id="ARBA00023163"/>
    </source>
</evidence>
<name>K0EKN7_NOCB7</name>
<dbReference type="InterPro" id="IPR036271">
    <property type="entry name" value="Tet_transcr_reg_TetR-rel_C_sf"/>
</dbReference>
<feature type="DNA-binding region" description="H-T-H motif" evidence="4">
    <location>
        <begin position="22"/>
        <end position="41"/>
    </location>
</feature>
<protein>
    <submittedName>
        <fullName evidence="6">TetR family transcriptional regulator</fullName>
    </submittedName>
</protein>
<dbReference type="Gene3D" id="1.10.357.10">
    <property type="entry name" value="Tetracycline Repressor, domain 2"/>
    <property type="match status" value="1"/>
</dbReference>
<accession>K0EKN7</accession>
<dbReference type="Pfam" id="PF00440">
    <property type="entry name" value="TetR_N"/>
    <property type="match status" value="1"/>
</dbReference>
<feature type="domain" description="HTH tetR-type" evidence="5">
    <location>
        <begin position="1"/>
        <end position="59"/>
    </location>
</feature>
<dbReference type="Pfam" id="PF16859">
    <property type="entry name" value="TetR_C_11"/>
    <property type="match status" value="1"/>
</dbReference>
<dbReference type="EMBL" id="CP003876">
    <property type="protein sequence ID" value="AFT99997.1"/>
    <property type="molecule type" value="Genomic_DNA"/>
</dbReference>
<dbReference type="SUPFAM" id="SSF46689">
    <property type="entry name" value="Homeodomain-like"/>
    <property type="match status" value="1"/>
</dbReference>
<dbReference type="eggNOG" id="COG1309">
    <property type="taxonomic scope" value="Bacteria"/>
</dbReference>
<dbReference type="KEGG" id="nbr:O3I_010185"/>
<dbReference type="InterPro" id="IPR011075">
    <property type="entry name" value="TetR_C"/>
</dbReference>
<keyword evidence="7" id="KW-1185">Reference proteome</keyword>
<proteinExistence type="predicted"/>
<gene>
    <name evidence="6" type="ORF">O3I_010185</name>
</gene>
<dbReference type="Proteomes" id="UP000006304">
    <property type="component" value="Chromosome"/>
</dbReference>
<evidence type="ECO:0000313" key="7">
    <source>
        <dbReference type="Proteomes" id="UP000006304"/>
    </source>
</evidence>
<keyword evidence="2 4" id="KW-0238">DNA-binding</keyword>
<dbReference type="AlphaFoldDB" id="K0EKN7"/>
<evidence type="ECO:0000256" key="1">
    <source>
        <dbReference type="ARBA" id="ARBA00023015"/>
    </source>
</evidence>
<keyword evidence="1" id="KW-0805">Transcription regulation</keyword>
<evidence type="ECO:0000256" key="4">
    <source>
        <dbReference type="PROSITE-ProRule" id="PRU00335"/>
    </source>
</evidence>
<dbReference type="PANTHER" id="PTHR30055:SF148">
    <property type="entry name" value="TETR-FAMILY TRANSCRIPTIONAL REGULATOR"/>
    <property type="match status" value="1"/>
</dbReference>
<organism evidence="6 7">
    <name type="scientific">Nocardia brasiliensis (strain ATCC 700358 / HUJEG-1)</name>
    <dbReference type="NCBI Taxonomy" id="1133849"/>
    <lineage>
        <taxon>Bacteria</taxon>
        <taxon>Bacillati</taxon>
        <taxon>Actinomycetota</taxon>
        <taxon>Actinomycetes</taxon>
        <taxon>Mycobacteriales</taxon>
        <taxon>Nocardiaceae</taxon>
        <taxon>Nocardia</taxon>
    </lineage>
</organism>
<dbReference type="PROSITE" id="PS50977">
    <property type="entry name" value="HTH_TETR_2"/>
    <property type="match status" value="1"/>
</dbReference>
<dbReference type="PANTHER" id="PTHR30055">
    <property type="entry name" value="HTH-TYPE TRANSCRIPTIONAL REGULATOR RUTR"/>
    <property type="match status" value="1"/>
</dbReference>
<reference evidence="6 7" key="1">
    <citation type="journal article" date="2012" name="J. Bacteriol.">
        <title>Complete genome sequence of Nocardia brasiliensis HUJEG-1.</title>
        <authorList>
            <person name="Vera-Cabrera L."/>
            <person name="Ortiz-Lopez R."/>
            <person name="Elizondo-Gonzalez R."/>
            <person name="Perez-Maya A.A."/>
            <person name="Ocampo-Candiani J."/>
        </authorList>
    </citation>
    <scope>NUCLEOTIDE SEQUENCE [LARGE SCALE GENOMIC DNA]</scope>
    <source>
        <strain evidence="7">ATCC 700358</strain>
    </source>
</reference>
<dbReference type="InterPro" id="IPR001647">
    <property type="entry name" value="HTH_TetR"/>
</dbReference>
<dbReference type="STRING" id="1133849.O3I_010185"/>